<evidence type="ECO:0000256" key="1">
    <source>
        <dbReference type="ARBA" id="ARBA00022737"/>
    </source>
</evidence>
<dbReference type="PROSITE" id="PS50853">
    <property type="entry name" value="FN3"/>
    <property type="match status" value="2"/>
</dbReference>
<protein>
    <submittedName>
        <fullName evidence="9">OmpA family/Fibronectin type III domain</fullName>
    </submittedName>
</protein>
<accession>A0A060JEC3</accession>
<dbReference type="HOGENOM" id="CLU_401085_0_0_11"/>
<dbReference type="STRING" id="529884.Rhola_00001070"/>
<dbReference type="InterPro" id="IPR003961">
    <property type="entry name" value="FN3_dom"/>
</dbReference>
<evidence type="ECO:0000256" key="4">
    <source>
        <dbReference type="PROSITE-ProRule" id="PRU00473"/>
    </source>
</evidence>
<dbReference type="InterPro" id="IPR006665">
    <property type="entry name" value="OmpA-like"/>
</dbReference>
<dbReference type="InterPro" id="IPR036737">
    <property type="entry name" value="OmpA-like_sf"/>
</dbReference>
<keyword evidence="1" id="KW-0677">Repeat</keyword>
<dbReference type="GO" id="GO:0016798">
    <property type="term" value="F:hydrolase activity, acting on glycosyl bonds"/>
    <property type="evidence" value="ECO:0007669"/>
    <property type="project" value="UniProtKB-KW"/>
</dbReference>
<keyword evidence="6" id="KW-0732">Signal</keyword>
<dbReference type="Gene3D" id="2.60.40.10">
    <property type="entry name" value="Immunoglobulins"/>
    <property type="match status" value="2"/>
</dbReference>
<keyword evidence="10" id="KW-1185">Reference proteome</keyword>
<feature type="domain" description="Fibronectin type-III" evidence="7">
    <location>
        <begin position="265"/>
        <end position="358"/>
    </location>
</feature>
<dbReference type="PANTHER" id="PTHR13817:SF73">
    <property type="entry name" value="FIBRONECTIN TYPE-III DOMAIN-CONTAINING PROTEIN"/>
    <property type="match status" value="1"/>
</dbReference>
<dbReference type="PANTHER" id="PTHR13817">
    <property type="entry name" value="TITIN"/>
    <property type="match status" value="1"/>
</dbReference>
<evidence type="ECO:0000256" key="6">
    <source>
        <dbReference type="SAM" id="SignalP"/>
    </source>
</evidence>
<feature type="region of interest" description="Disordered" evidence="5">
    <location>
        <begin position="439"/>
        <end position="469"/>
    </location>
</feature>
<keyword evidence="2" id="KW-0378">Hydrolase</keyword>
<sequence length="686" mass="70035">MKKYIAKSLCALISISSLWMIPLSPASAAQVTAEVVNVDFTSATQSGSTISNAAVGKLADITVHGTPSLNGTTGATFANTSSGSTGNYLTGNLGTTTDMSKITVEFSAKFTDAGCAAQNSGSMVFGLGGSQGYAYYNVYRHSNFIGFNTFNSDIFGVALPDNSSFHTYKFVLLPYPANANSLQEIWIDGVKQTPSFKTTSVAVGTCSLISGTGESASERKFTRSSYNNGDFMLMTHPLGPSTWGTTGSIQNLKITTVVTTATVVAPDAPTIGSITGGNTQLSVPFTAPANNGGASISDYKYSTNNGSTWVSAGTTSSPIIITGLTNGTAYNIKLLAVNSAGDGTPSTAVSATPVTPITVPAAPTISAITAGDAQLSIAFTAPNSDGGAAITDYKYSTDNGTTWTSAVTRTSPIVVTGLTNGTAYNCKLRAVNSAGDGTASSAVVGTPVQPASQGSSSGPAPVPGPTAPPAQVESIAITKAVGKSGSLLKVKLDSQAGVNVGSSVQVRLLDLKGKLIQVLTIPVTASTSVIEVPVSLTPGNFTVEAVAVNSVGASQTVATTPTYLPQPFFTVKPGSKAPVLEGKKVADPVYFQADSAVLTSDAKAALLSVLAKVTKPGSRVAITGFTASRNMGTSLEKKLAAARALQVAKFLKANKPGIWIYYAGFGALKGAQTYAAARKVELRIIN</sequence>
<dbReference type="Gene3D" id="3.30.1330.60">
    <property type="entry name" value="OmpA-like domain"/>
    <property type="match status" value="1"/>
</dbReference>
<evidence type="ECO:0000256" key="3">
    <source>
        <dbReference type="ARBA" id="ARBA00023326"/>
    </source>
</evidence>
<dbReference type="PROSITE" id="PS51123">
    <property type="entry name" value="OMPA_2"/>
    <property type="match status" value="1"/>
</dbReference>
<keyword evidence="4" id="KW-0472">Membrane</keyword>
<dbReference type="InterPro" id="IPR036116">
    <property type="entry name" value="FN3_sf"/>
</dbReference>
<evidence type="ECO:0000256" key="2">
    <source>
        <dbReference type="ARBA" id="ARBA00023295"/>
    </source>
</evidence>
<dbReference type="GO" id="GO:0000272">
    <property type="term" value="P:polysaccharide catabolic process"/>
    <property type="evidence" value="ECO:0007669"/>
    <property type="project" value="UniProtKB-KW"/>
</dbReference>
<dbReference type="Pfam" id="PF00041">
    <property type="entry name" value="fn3"/>
    <property type="match status" value="2"/>
</dbReference>
<dbReference type="InterPro" id="IPR050964">
    <property type="entry name" value="Striated_Muscle_Regulatory"/>
</dbReference>
<dbReference type="GO" id="GO:0016020">
    <property type="term" value="C:membrane"/>
    <property type="evidence" value="ECO:0007669"/>
    <property type="project" value="UniProtKB-UniRule"/>
</dbReference>
<keyword evidence="3" id="KW-0624">Polysaccharide degradation</keyword>
<name>A0A060JEC3_9MICO</name>
<evidence type="ECO:0000256" key="5">
    <source>
        <dbReference type="SAM" id="MobiDB-lite"/>
    </source>
</evidence>
<gene>
    <name evidence="9" type="ORF">Rhola_00001070</name>
</gene>
<dbReference type="PATRIC" id="fig|529884.3.peg.102"/>
<dbReference type="eggNOG" id="COG4733">
    <property type="taxonomic scope" value="Bacteria"/>
</dbReference>
<dbReference type="InterPro" id="IPR013783">
    <property type="entry name" value="Ig-like_fold"/>
</dbReference>
<dbReference type="KEGG" id="rla:Rhola_00001070"/>
<evidence type="ECO:0000313" key="9">
    <source>
        <dbReference type="EMBL" id="AIC46937.1"/>
    </source>
</evidence>
<dbReference type="RefSeq" id="WP_038501628.1">
    <property type="nucleotide sequence ID" value="NZ_CP007490.1"/>
</dbReference>
<feature type="domain" description="Fibronectin type-III" evidence="7">
    <location>
        <begin position="359"/>
        <end position="451"/>
    </location>
</feature>
<evidence type="ECO:0000259" key="7">
    <source>
        <dbReference type="PROSITE" id="PS50853"/>
    </source>
</evidence>
<reference evidence="9 10" key="1">
    <citation type="journal article" date="2014" name="Int. J. Syst. Evol. Microbiol.">
        <title>Rhodoluna lacicola gen. nov., sp. nov., a planktonic freshwater bacterium with stream-lined genome.</title>
        <authorList>
            <person name="Hahn M."/>
            <person name="Schmidt J."/>
            <person name="Taipale S.J."/>
            <person name="Doolittle W.F."/>
            <person name="Koll U."/>
        </authorList>
    </citation>
    <scope>NUCLEOTIDE SEQUENCE [LARGE SCALE GENOMIC DNA]</scope>
    <source>
        <strain evidence="9 10">MWH-Ta8</strain>
    </source>
</reference>
<organism evidence="9 10">
    <name type="scientific">Rhodoluna lacicola</name>
    <dbReference type="NCBI Taxonomy" id="529884"/>
    <lineage>
        <taxon>Bacteria</taxon>
        <taxon>Bacillati</taxon>
        <taxon>Actinomycetota</taxon>
        <taxon>Actinomycetes</taxon>
        <taxon>Micrococcales</taxon>
        <taxon>Microbacteriaceae</taxon>
        <taxon>Luna cluster</taxon>
        <taxon>Luna-1 subcluster</taxon>
        <taxon>Rhodoluna</taxon>
    </lineage>
</organism>
<dbReference type="Proteomes" id="UP000067708">
    <property type="component" value="Chromosome"/>
</dbReference>
<proteinExistence type="predicted"/>
<feature type="signal peptide" evidence="6">
    <location>
        <begin position="1"/>
        <end position="28"/>
    </location>
</feature>
<evidence type="ECO:0000313" key="10">
    <source>
        <dbReference type="Proteomes" id="UP000067708"/>
    </source>
</evidence>
<dbReference type="SUPFAM" id="SSF103088">
    <property type="entry name" value="OmpA-like"/>
    <property type="match status" value="1"/>
</dbReference>
<dbReference type="OrthoDB" id="3543639at2"/>
<keyword evidence="3" id="KW-0119">Carbohydrate metabolism</keyword>
<dbReference type="AlphaFoldDB" id="A0A060JEC3"/>
<dbReference type="SMART" id="SM00060">
    <property type="entry name" value="FN3"/>
    <property type="match status" value="2"/>
</dbReference>
<feature type="domain" description="OmpA-like" evidence="8">
    <location>
        <begin position="578"/>
        <end position="686"/>
    </location>
</feature>
<dbReference type="CDD" id="cd00063">
    <property type="entry name" value="FN3"/>
    <property type="match status" value="2"/>
</dbReference>
<evidence type="ECO:0000259" key="8">
    <source>
        <dbReference type="PROSITE" id="PS51123"/>
    </source>
</evidence>
<dbReference type="EMBL" id="CP007490">
    <property type="protein sequence ID" value="AIC46937.1"/>
    <property type="molecule type" value="Genomic_DNA"/>
</dbReference>
<keyword evidence="2" id="KW-0326">Glycosidase</keyword>
<feature type="chain" id="PRO_5001587128" evidence="6">
    <location>
        <begin position="29"/>
        <end position="686"/>
    </location>
</feature>
<dbReference type="SUPFAM" id="SSF49265">
    <property type="entry name" value="Fibronectin type III"/>
    <property type="match status" value="1"/>
</dbReference>
<dbReference type="Pfam" id="PF00691">
    <property type="entry name" value="OmpA"/>
    <property type="match status" value="1"/>
</dbReference>
<feature type="compositionally biased region" description="Low complexity" evidence="5">
    <location>
        <begin position="447"/>
        <end position="459"/>
    </location>
</feature>